<keyword evidence="7 10" id="KW-0472">Membrane</keyword>
<dbReference type="GO" id="GO:0005549">
    <property type="term" value="F:odorant binding"/>
    <property type="evidence" value="ECO:0007669"/>
    <property type="project" value="InterPro"/>
</dbReference>
<sequence>MRIGCASDAHQFCMDAHRCASDAHQAEPNYFTCKLTYKKSVDNVKLLFYLFCNAESSGVALIRMTYSFSIKNKIGIISKLFDKCYSKSKAEFYNLGNDIKNFKKIMNIYLGSAIATIIFFILDPLLTLVLTGKRTFGNLSPFDESVATGFFYPLALFWTIWQFTTLIATILGVELQFYNGLMVTILEFREIKKDFEEIMKSSNAPNEMKKLIKRHNELFENVRKLENAFSFPLFCNFYSTVLLICFTAFQASTSTDAAELIGMAYFCISSLFQLFVQTYFGDLLKTVSEDVISGIYESNWENSNNMTVRRELPFIIRRARKPAKLTVMKFADITLDQFVNVSSN</sequence>
<protein>
    <recommendedName>
        <fullName evidence="10">Odorant receptor</fullName>
    </recommendedName>
</protein>
<evidence type="ECO:0000256" key="6">
    <source>
        <dbReference type="ARBA" id="ARBA00022989"/>
    </source>
</evidence>
<keyword evidence="4 10" id="KW-0812">Transmembrane</keyword>
<evidence type="ECO:0000256" key="4">
    <source>
        <dbReference type="ARBA" id="ARBA00022692"/>
    </source>
</evidence>
<comment type="caution">
    <text evidence="11">The sequence shown here is derived from an EMBL/GenBank/DDBJ whole genome shotgun (WGS) entry which is preliminary data.</text>
</comment>
<name>A0A9J6CGH0_POLVA</name>
<dbReference type="EMBL" id="JADBJN010000001">
    <property type="protein sequence ID" value="KAG5681148.1"/>
    <property type="molecule type" value="Genomic_DNA"/>
</dbReference>
<gene>
    <name evidence="11" type="ORF">PVAND_010608</name>
</gene>
<proteinExistence type="inferred from homology"/>
<keyword evidence="9 10" id="KW-0807">Transducer</keyword>
<evidence type="ECO:0000256" key="8">
    <source>
        <dbReference type="ARBA" id="ARBA00023170"/>
    </source>
</evidence>
<evidence type="ECO:0000256" key="10">
    <source>
        <dbReference type="RuleBase" id="RU351113"/>
    </source>
</evidence>
<keyword evidence="5 10" id="KW-0552">Olfaction</keyword>
<keyword evidence="12" id="KW-1185">Reference proteome</keyword>
<keyword evidence="2" id="KW-1003">Cell membrane</keyword>
<evidence type="ECO:0000313" key="12">
    <source>
        <dbReference type="Proteomes" id="UP001107558"/>
    </source>
</evidence>
<dbReference type="GO" id="GO:0004984">
    <property type="term" value="F:olfactory receptor activity"/>
    <property type="evidence" value="ECO:0007669"/>
    <property type="project" value="InterPro"/>
</dbReference>
<dbReference type="AlphaFoldDB" id="A0A9J6CGH0"/>
<feature type="transmembrane region" description="Helical" evidence="10">
    <location>
        <begin position="150"/>
        <end position="173"/>
    </location>
</feature>
<feature type="transmembrane region" description="Helical" evidence="10">
    <location>
        <begin position="108"/>
        <end position="130"/>
    </location>
</feature>
<keyword evidence="3 10" id="KW-0716">Sensory transduction</keyword>
<keyword evidence="8 10" id="KW-0675">Receptor</keyword>
<feature type="transmembrane region" description="Helical" evidence="10">
    <location>
        <begin position="233"/>
        <end position="251"/>
    </location>
</feature>
<comment type="subcellular location">
    <subcellularLocation>
        <location evidence="1 10">Cell membrane</location>
        <topology evidence="1 10">Multi-pass membrane protein</topology>
    </subcellularLocation>
</comment>
<dbReference type="PANTHER" id="PTHR21137">
    <property type="entry name" value="ODORANT RECEPTOR"/>
    <property type="match status" value="1"/>
</dbReference>
<evidence type="ECO:0000256" key="2">
    <source>
        <dbReference type="ARBA" id="ARBA00022475"/>
    </source>
</evidence>
<organism evidence="11 12">
    <name type="scientific">Polypedilum vanderplanki</name>
    <name type="common">Sleeping chironomid midge</name>
    <dbReference type="NCBI Taxonomy" id="319348"/>
    <lineage>
        <taxon>Eukaryota</taxon>
        <taxon>Metazoa</taxon>
        <taxon>Ecdysozoa</taxon>
        <taxon>Arthropoda</taxon>
        <taxon>Hexapoda</taxon>
        <taxon>Insecta</taxon>
        <taxon>Pterygota</taxon>
        <taxon>Neoptera</taxon>
        <taxon>Endopterygota</taxon>
        <taxon>Diptera</taxon>
        <taxon>Nematocera</taxon>
        <taxon>Chironomoidea</taxon>
        <taxon>Chironomidae</taxon>
        <taxon>Chironominae</taxon>
        <taxon>Polypedilum</taxon>
        <taxon>Polypedilum</taxon>
    </lineage>
</organism>
<evidence type="ECO:0000256" key="7">
    <source>
        <dbReference type="ARBA" id="ARBA00023136"/>
    </source>
</evidence>
<keyword evidence="6 10" id="KW-1133">Transmembrane helix</keyword>
<dbReference type="OrthoDB" id="6617147at2759"/>
<feature type="transmembrane region" description="Helical" evidence="10">
    <location>
        <begin position="257"/>
        <end position="276"/>
    </location>
</feature>
<accession>A0A9J6CGH0</accession>
<evidence type="ECO:0000256" key="9">
    <source>
        <dbReference type="ARBA" id="ARBA00023224"/>
    </source>
</evidence>
<evidence type="ECO:0000313" key="11">
    <source>
        <dbReference type="EMBL" id="KAG5681148.1"/>
    </source>
</evidence>
<reference evidence="11" key="1">
    <citation type="submission" date="2021-03" db="EMBL/GenBank/DDBJ databases">
        <title>Chromosome level genome of the anhydrobiotic midge Polypedilum vanderplanki.</title>
        <authorList>
            <person name="Yoshida Y."/>
            <person name="Kikawada T."/>
            <person name="Gusev O."/>
        </authorList>
    </citation>
    <scope>NUCLEOTIDE SEQUENCE</scope>
    <source>
        <strain evidence="11">NIAS01</strain>
        <tissue evidence="11">Whole body or cell culture</tissue>
    </source>
</reference>
<evidence type="ECO:0000256" key="1">
    <source>
        <dbReference type="ARBA" id="ARBA00004651"/>
    </source>
</evidence>
<comment type="similarity">
    <text evidence="10">Belongs to the insect chemoreceptor superfamily. Heteromeric odorant receptor channel (TC 1.A.69) family.</text>
</comment>
<dbReference type="GO" id="GO:0007165">
    <property type="term" value="P:signal transduction"/>
    <property type="evidence" value="ECO:0007669"/>
    <property type="project" value="UniProtKB-KW"/>
</dbReference>
<comment type="caution">
    <text evidence="10">Lacks conserved residue(s) required for the propagation of feature annotation.</text>
</comment>
<evidence type="ECO:0000256" key="3">
    <source>
        <dbReference type="ARBA" id="ARBA00022606"/>
    </source>
</evidence>
<evidence type="ECO:0000256" key="5">
    <source>
        <dbReference type="ARBA" id="ARBA00022725"/>
    </source>
</evidence>
<dbReference type="GO" id="GO:0005886">
    <property type="term" value="C:plasma membrane"/>
    <property type="evidence" value="ECO:0007669"/>
    <property type="project" value="UniProtKB-SubCell"/>
</dbReference>
<dbReference type="InterPro" id="IPR004117">
    <property type="entry name" value="7tm6_olfct_rcpt"/>
</dbReference>
<dbReference type="Proteomes" id="UP001107558">
    <property type="component" value="Chromosome 1"/>
</dbReference>
<dbReference type="PANTHER" id="PTHR21137:SF35">
    <property type="entry name" value="ODORANT RECEPTOR 19A-RELATED"/>
    <property type="match status" value="1"/>
</dbReference>
<dbReference type="Pfam" id="PF02949">
    <property type="entry name" value="7tm_6"/>
    <property type="match status" value="1"/>
</dbReference>